<feature type="domain" description="RING-type" evidence="8">
    <location>
        <begin position="2040"/>
        <end position="2081"/>
    </location>
</feature>
<evidence type="ECO:0000259" key="8">
    <source>
        <dbReference type="PROSITE" id="PS50089"/>
    </source>
</evidence>
<dbReference type="InterPro" id="IPR000330">
    <property type="entry name" value="SNF2_N"/>
</dbReference>
<evidence type="ECO:0000313" key="12">
    <source>
        <dbReference type="Proteomes" id="UP000799428"/>
    </source>
</evidence>
<dbReference type="InterPro" id="IPR001841">
    <property type="entry name" value="Znf_RING"/>
</dbReference>
<feature type="region of interest" description="Disordered" evidence="7">
    <location>
        <begin position="2294"/>
        <end position="2330"/>
    </location>
</feature>
<dbReference type="SMART" id="SM00487">
    <property type="entry name" value="DEXDc"/>
    <property type="match status" value="1"/>
</dbReference>
<feature type="compositionally biased region" description="Low complexity" evidence="7">
    <location>
        <begin position="57"/>
        <end position="67"/>
    </location>
</feature>
<dbReference type="CDD" id="cd16449">
    <property type="entry name" value="RING-HC"/>
    <property type="match status" value="1"/>
</dbReference>
<dbReference type="GO" id="GO:0008094">
    <property type="term" value="F:ATP-dependent activity, acting on DNA"/>
    <property type="evidence" value="ECO:0007669"/>
    <property type="project" value="TreeGrafter"/>
</dbReference>
<dbReference type="Pfam" id="PF00271">
    <property type="entry name" value="Helicase_C"/>
    <property type="match status" value="1"/>
</dbReference>
<dbReference type="GO" id="GO:0032259">
    <property type="term" value="P:methylation"/>
    <property type="evidence" value="ECO:0007669"/>
    <property type="project" value="UniProtKB-KW"/>
</dbReference>
<keyword evidence="3" id="KW-0547">Nucleotide-binding</keyword>
<dbReference type="Gene3D" id="3.40.50.150">
    <property type="entry name" value="Vaccinia Virus protein VP39"/>
    <property type="match status" value="1"/>
</dbReference>
<gene>
    <name evidence="11" type="ORF">K504DRAFT_532750</name>
</gene>
<dbReference type="Pfam" id="PF00176">
    <property type="entry name" value="SNF2-rel_dom"/>
    <property type="match status" value="1"/>
</dbReference>
<evidence type="ECO:0000256" key="2">
    <source>
        <dbReference type="ARBA" id="ARBA00022679"/>
    </source>
</evidence>
<keyword evidence="12" id="KW-1185">Reference proteome</keyword>
<keyword evidence="2" id="KW-0808">Transferase</keyword>
<protein>
    <recommendedName>
        <fullName evidence="13">Helicase C-terminal domain-containing protein</fullName>
    </recommendedName>
</protein>
<dbReference type="Proteomes" id="UP000799428">
    <property type="component" value="Unassembled WGS sequence"/>
</dbReference>
<dbReference type="GO" id="GO:0008270">
    <property type="term" value="F:zinc ion binding"/>
    <property type="evidence" value="ECO:0007669"/>
    <property type="project" value="UniProtKB-KW"/>
</dbReference>
<dbReference type="OrthoDB" id="423221at2759"/>
<feature type="region of interest" description="Disordered" evidence="7">
    <location>
        <begin position="1903"/>
        <end position="1970"/>
    </location>
</feature>
<dbReference type="InterPro" id="IPR038718">
    <property type="entry name" value="SNF2-like_sf"/>
</dbReference>
<feature type="compositionally biased region" description="Basic residues" evidence="7">
    <location>
        <begin position="105"/>
        <end position="115"/>
    </location>
</feature>
<reference evidence="11" key="1">
    <citation type="journal article" date="2020" name="Stud. Mycol.">
        <title>101 Dothideomycetes genomes: a test case for predicting lifestyles and emergence of pathogens.</title>
        <authorList>
            <person name="Haridas S."/>
            <person name="Albert R."/>
            <person name="Binder M."/>
            <person name="Bloem J."/>
            <person name="Labutti K."/>
            <person name="Salamov A."/>
            <person name="Andreopoulos B."/>
            <person name="Baker S."/>
            <person name="Barry K."/>
            <person name="Bills G."/>
            <person name="Bluhm B."/>
            <person name="Cannon C."/>
            <person name="Castanera R."/>
            <person name="Culley D."/>
            <person name="Daum C."/>
            <person name="Ezra D."/>
            <person name="Gonzalez J."/>
            <person name="Henrissat B."/>
            <person name="Kuo A."/>
            <person name="Liang C."/>
            <person name="Lipzen A."/>
            <person name="Lutzoni F."/>
            <person name="Magnuson J."/>
            <person name="Mondo S."/>
            <person name="Nolan M."/>
            <person name="Ohm R."/>
            <person name="Pangilinan J."/>
            <person name="Park H.-J."/>
            <person name="Ramirez L."/>
            <person name="Alfaro M."/>
            <person name="Sun H."/>
            <person name="Tritt A."/>
            <person name="Yoshinaga Y."/>
            <person name="Zwiers L.-H."/>
            <person name="Turgeon B."/>
            <person name="Goodwin S."/>
            <person name="Spatafora J."/>
            <person name="Crous P."/>
            <person name="Grigoriev I."/>
        </authorList>
    </citation>
    <scope>NUCLEOTIDE SEQUENCE</scope>
    <source>
        <strain evidence="11">CBS 279.74</strain>
    </source>
</reference>
<dbReference type="InterPro" id="IPR049730">
    <property type="entry name" value="SNF2/RAD54-like_C"/>
</dbReference>
<dbReference type="Gene3D" id="3.40.50.10810">
    <property type="entry name" value="Tandem AAA-ATPase domain"/>
    <property type="match status" value="2"/>
</dbReference>
<dbReference type="GO" id="GO:0005524">
    <property type="term" value="F:ATP binding"/>
    <property type="evidence" value="ECO:0007669"/>
    <property type="project" value="UniProtKB-KW"/>
</dbReference>
<keyword evidence="4" id="KW-0378">Hydrolase</keyword>
<feature type="compositionally biased region" description="Polar residues" evidence="7">
    <location>
        <begin position="25"/>
        <end position="50"/>
    </location>
</feature>
<dbReference type="GO" id="GO:0016787">
    <property type="term" value="F:hydrolase activity"/>
    <property type="evidence" value="ECO:0007669"/>
    <property type="project" value="UniProtKB-KW"/>
</dbReference>
<feature type="region of interest" description="Disordered" evidence="7">
    <location>
        <begin position="1"/>
        <end position="148"/>
    </location>
</feature>
<sequence length="2330" mass="260606">MPPSRKRSRSPSRVTLVEADKSKSPKSQLTSLPVRSPQKSAPATTKQPSIASFFLKATAPSSTATPTRSDNLTSNASTNKTLARPPQRDEPPVVDSDSEDEVRVPKKRKLVRKAVRPLSEDEDEEEQIEGAGSHASPLNLSDEKDNVLPRDVNVLEPKIVELPSEPQGKAPAPTVRKVGQQGLWGRQVIANPKRSGKGSGGAVSGDTFEFNQGYKDSLPPISDIYDVFDDMVQKLDKSPRLARMGLKDAFAHIGSRKLRIGTMCSGTESPILALRLISKSLQKLLGIELNVDHLFSAEIVPFKQAFIERNFAPPVIFRDIKELLSNTDEATSAYGALLPVPTDLDMLVAGFSCVDFSNLNNFKRKMEEVGESGDTLRAILAYCEKHRPRIVVLENVFGAPWDKIQTVWEKTLGYHCAWDRFDTKDYYIPHTRQRGYMVCIDKQAVPLGQRMMKDWQMMVSALQRPASSPIDTFTVDEDHPLMQRAREEMSRNLYADEIKTKTVEWIKCLARHHDTRERLHLGIKRPYCGWVDGGSAQLPDWNWVDWGKAQVERIWDTCEISYLRNARRGFDMRYKTRVLQLSQNVDRDTDTQKFGITGCVTPTGIPFLTYRGRPVTGLESLVQQGLPVDEILITRESQSQLQDLAGNAMSTTVVGAVMFAAICIGYKALPKGERQGLSHADSGAEVAHHIKDHAHLVTRSLDLGGYKPMNKTFIIKQAQRSSRLCLCEGRDSLTAHDLQQCHECGHSTCVQCGGNPTHAYKPIPKEFTANRMSPSSFKKDLMNALPLRFRLHGSSFVSPGVLKTLGLKIAASDWQIFSDGVENALNSELRYDSVKRGPTWVVLFRSSSAQLELHLNPDQVEWRAYAIPAKSLPGNSRHRAILGRPFARMRPSENDLTTGTWEVYYPANHTFKVHVKGQGQKVKSWEARIGLLEPQFADKRVWSELLVSTEDGASNYLDSDISGVYKYLPDCAAAQDSLHKRVGKPSDIPLFLFLDPHLYKPAADDPFVFSFDISRPDYDKNTNNVKAREVVARMGSRWRPSASKDATQTIDCTVDGKWVSDNQLKIVPVTSVATATQSSPSTRFNFNFDKGSCAAALTIVSCKFELTSQDRFGHNVGQWFEITRTNARTVFSQVNWITERVRNVEGLDDWHDVCPDSSASLHERCERCAPKSARVRWRLQGLQRLVPYEDPQDAGPYERSLKNRPEPFITQIRTDNDNDCMGYLRVGLNAVSLIHQALANLPGGGTHTQVSWRLHTDYHPPAYPTYPTFTLSNNKQTSPAKQPPNFKTDYRLRPEQLRSLGGMLENESDDARPFVEEEVVEALLPQMGWRAEGRATTEVQIKGGVLADQVGYGKTATTLALIDTQFNANKQRPDSNLKGKISVKGTLLICPPTLVDQWEAEIMKFLGSKYRVLKLRTIESIKANTIASIIEADIIICSWSLFTSETYLLRVAEFAGLPEMPATTGRAFDAWYGKALENIYAHVDKLHERGASELQQLLNNKYEALLVDEDVTSFVPSKRLKGLAYRKVEQQKKEALAVSCDKEENSKAKQAKPPVVKARLVDPFGLTSKAVQKDWKMMKSPLLQLFHFNRLVVDEFTYVKAESHTCITSLASTYRWVLSGTPPLNDFADVKSIAVFLGVHLGIDDDSLGAIKGRNIKLIRKERTAGEAFRSFAQTLSPAWHDHRQTVAQRFLDQFVRQNIAEIDAFTVHDKVQAINLPAAERAIYNELLHILTAQDMRIRRGKAKAESDRERRVNELLGESRSAEEALLKRCSHFTLADLNDQTGNNAQQACEIILRLRQAQFSDLVADLRMKFKHAVLLKRQVGEADTHWTKLEASLQNGSIWGDAEATTNMSQLIKEAYTNYQKQDEDLFYRDTDVEKEAKDRKEAKQRADAAKTAAKAAKKVKEAERRRRAQEKRKRKAKVTTKSKATKSKVVVESDDEAEDSAADASSISSSDSGSDDDPTLTDEPAEDVYVEYTQAPRLHSIDEKKLALRNLVLTAIRGLIGEYVGRLRSLRYFQSIRCLQLAQTNNIGTAMSSCHKCKNNVAVAQLFLVGPCGHIGCTTCVGEAIEAGHGDTCPIVGCQCPALLAAAHKATELGSEDPSTRTGKHYGKKLESIVQLINNIPKDDQVLLFVQFEDLLEKCKEIFADKGVRYYAISSKSGKNASEEMTNFQLHTGASKKKVLILNLADETAAGANLTNANHIIFLSPLLTESQYKYSASMTQAIGRVVRYGQKKQVHIWRFLSLDTIDVSIVQEREKKALVRVKGDEWKLIAREECETLEEKGLLDEVHGAQRGGTVGRVDQMRQRSDGDIPEMAGDADEDEEMEG</sequence>
<feature type="compositionally biased region" description="Acidic residues" evidence="7">
    <location>
        <begin position="1938"/>
        <end position="1947"/>
    </location>
</feature>
<evidence type="ECO:0000256" key="6">
    <source>
        <dbReference type="PROSITE-ProRule" id="PRU00175"/>
    </source>
</evidence>
<dbReference type="SUPFAM" id="SSF53335">
    <property type="entry name" value="S-adenosyl-L-methionine-dependent methyltransferases"/>
    <property type="match status" value="1"/>
</dbReference>
<evidence type="ECO:0000259" key="9">
    <source>
        <dbReference type="PROSITE" id="PS51192"/>
    </source>
</evidence>
<evidence type="ECO:0000256" key="4">
    <source>
        <dbReference type="ARBA" id="ARBA00022801"/>
    </source>
</evidence>
<evidence type="ECO:0000256" key="5">
    <source>
        <dbReference type="ARBA" id="ARBA00022840"/>
    </source>
</evidence>
<evidence type="ECO:0000259" key="10">
    <source>
        <dbReference type="PROSITE" id="PS51194"/>
    </source>
</evidence>
<keyword evidence="6" id="KW-0862">Zinc</keyword>
<dbReference type="InterPro" id="IPR014001">
    <property type="entry name" value="Helicase_ATP-bd"/>
</dbReference>
<feature type="compositionally biased region" description="Acidic residues" evidence="7">
    <location>
        <begin position="1959"/>
        <end position="1970"/>
    </location>
</feature>
<dbReference type="CDD" id="cd18793">
    <property type="entry name" value="SF2_C_SNF"/>
    <property type="match status" value="1"/>
</dbReference>
<evidence type="ECO:0000256" key="1">
    <source>
        <dbReference type="ARBA" id="ARBA00022603"/>
    </source>
</evidence>
<dbReference type="Gene3D" id="3.40.50.300">
    <property type="entry name" value="P-loop containing nucleotide triphosphate hydrolases"/>
    <property type="match status" value="1"/>
</dbReference>
<keyword evidence="6" id="KW-0863">Zinc-finger</keyword>
<dbReference type="PROSITE" id="PS51194">
    <property type="entry name" value="HELICASE_CTER"/>
    <property type="match status" value="1"/>
</dbReference>
<dbReference type="InterPro" id="IPR027417">
    <property type="entry name" value="P-loop_NTPase"/>
</dbReference>
<dbReference type="InterPro" id="IPR001650">
    <property type="entry name" value="Helicase_C-like"/>
</dbReference>
<dbReference type="PANTHER" id="PTHR45626">
    <property type="entry name" value="TRANSCRIPTION TERMINATION FACTOR 2-RELATED"/>
    <property type="match status" value="1"/>
</dbReference>
<dbReference type="PANTHER" id="PTHR45626:SF26">
    <property type="entry name" value="FAMILY HELICASE, PUTATIVE (AFU_ORTHOLOGUE AFUA_2G09120)-RELATED"/>
    <property type="match status" value="1"/>
</dbReference>
<feature type="compositionally biased region" description="Polar residues" evidence="7">
    <location>
        <begin position="68"/>
        <end position="81"/>
    </location>
</feature>
<evidence type="ECO:0000313" key="11">
    <source>
        <dbReference type="EMBL" id="KAF2711037.1"/>
    </source>
</evidence>
<evidence type="ECO:0008006" key="13">
    <source>
        <dbReference type="Google" id="ProtNLM"/>
    </source>
</evidence>
<feature type="compositionally biased region" description="Basic residues" evidence="7">
    <location>
        <begin position="1911"/>
        <end position="1932"/>
    </location>
</feature>
<dbReference type="EMBL" id="MU005768">
    <property type="protein sequence ID" value="KAF2711037.1"/>
    <property type="molecule type" value="Genomic_DNA"/>
</dbReference>
<dbReference type="PROSITE" id="PS50089">
    <property type="entry name" value="ZF_RING_2"/>
    <property type="match status" value="1"/>
</dbReference>
<dbReference type="GO" id="GO:0008168">
    <property type="term" value="F:methyltransferase activity"/>
    <property type="evidence" value="ECO:0007669"/>
    <property type="project" value="UniProtKB-KW"/>
</dbReference>
<dbReference type="SUPFAM" id="SSF52540">
    <property type="entry name" value="P-loop containing nucleoside triphosphate hydrolases"/>
    <property type="match status" value="2"/>
</dbReference>
<feature type="domain" description="Helicase C-terminal" evidence="10">
    <location>
        <begin position="2118"/>
        <end position="2275"/>
    </location>
</feature>
<evidence type="ECO:0000256" key="7">
    <source>
        <dbReference type="SAM" id="MobiDB-lite"/>
    </source>
</evidence>
<dbReference type="GO" id="GO:0005634">
    <property type="term" value="C:nucleus"/>
    <property type="evidence" value="ECO:0007669"/>
    <property type="project" value="TreeGrafter"/>
</dbReference>
<dbReference type="Pfam" id="PF00145">
    <property type="entry name" value="DNA_methylase"/>
    <property type="match status" value="1"/>
</dbReference>
<name>A0A6G1KFA3_9PLEO</name>
<evidence type="ECO:0000256" key="3">
    <source>
        <dbReference type="ARBA" id="ARBA00022741"/>
    </source>
</evidence>
<organism evidence="11 12">
    <name type="scientific">Pleomassaria siparia CBS 279.74</name>
    <dbReference type="NCBI Taxonomy" id="1314801"/>
    <lineage>
        <taxon>Eukaryota</taxon>
        <taxon>Fungi</taxon>
        <taxon>Dikarya</taxon>
        <taxon>Ascomycota</taxon>
        <taxon>Pezizomycotina</taxon>
        <taxon>Dothideomycetes</taxon>
        <taxon>Pleosporomycetidae</taxon>
        <taxon>Pleosporales</taxon>
        <taxon>Pleomassariaceae</taxon>
        <taxon>Pleomassaria</taxon>
    </lineage>
</organism>
<dbReference type="InterPro" id="IPR050628">
    <property type="entry name" value="SNF2_RAD54_helicase_TF"/>
</dbReference>
<keyword evidence="6" id="KW-0479">Metal-binding</keyword>
<keyword evidence="5" id="KW-0067">ATP-binding</keyword>
<dbReference type="GO" id="GO:0006281">
    <property type="term" value="P:DNA repair"/>
    <property type="evidence" value="ECO:0007669"/>
    <property type="project" value="TreeGrafter"/>
</dbReference>
<feature type="compositionally biased region" description="Low complexity" evidence="7">
    <location>
        <begin position="1948"/>
        <end position="1958"/>
    </location>
</feature>
<dbReference type="PROSITE" id="PS51192">
    <property type="entry name" value="HELICASE_ATP_BIND_1"/>
    <property type="match status" value="1"/>
</dbReference>
<feature type="domain" description="Helicase ATP-binding" evidence="9">
    <location>
        <begin position="1335"/>
        <end position="1640"/>
    </location>
</feature>
<feature type="compositionally biased region" description="Acidic residues" evidence="7">
    <location>
        <begin position="2320"/>
        <end position="2330"/>
    </location>
</feature>
<keyword evidence="1" id="KW-0489">Methyltransferase</keyword>
<dbReference type="InterPro" id="IPR001525">
    <property type="entry name" value="C5_MeTfrase"/>
</dbReference>
<feature type="compositionally biased region" description="Basic residues" evidence="7">
    <location>
        <begin position="1"/>
        <end position="10"/>
    </location>
</feature>
<dbReference type="InterPro" id="IPR029063">
    <property type="entry name" value="SAM-dependent_MTases_sf"/>
</dbReference>
<accession>A0A6G1KFA3</accession>
<proteinExistence type="predicted"/>